<sequence>MLLPPSPATDARTAQQVVLPAPPLAPDFSTVTTRAAAARLARKHVLVRIHFFPTELGGPKTKINTGYVTLDAAASHARLVEMLAAYAERDRIDRLEIVPEYKGASVIPNRIRMTATHSRTGERYERSIEIWACGFCPPLDPLPDPDGKRDVMA</sequence>
<dbReference type="RefSeq" id="WP_317228014.1">
    <property type="nucleotide sequence ID" value="NZ_JAWJEJ010000002.1"/>
</dbReference>
<evidence type="ECO:0000313" key="2">
    <source>
        <dbReference type="Proteomes" id="UP001273531"/>
    </source>
</evidence>
<gene>
    <name evidence="1" type="ORF">RZN05_17745</name>
</gene>
<reference evidence="1 2" key="1">
    <citation type="submission" date="2023-10" db="EMBL/GenBank/DDBJ databases">
        <title>Sphingomonas sp. HF-S4 16S ribosomal RNA gene Genome sequencing and assembly.</title>
        <authorList>
            <person name="Lee H."/>
        </authorList>
    </citation>
    <scope>NUCLEOTIDE SEQUENCE [LARGE SCALE GENOMIC DNA]</scope>
    <source>
        <strain evidence="1 2">HF-S4</strain>
    </source>
</reference>
<name>A0ABU3YBS7_9SPHN</name>
<accession>A0ABU3YBS7</accession>
<evidence type="ECO:0000313" key="1">
    <source>
        <dbReference type="EMBL" id="MDV3458845.1"/>
    </source>
</evidence>
<organism evidence="1 2">
    <name type="scientific">Sphingomonas agrestis</name>
    <dbReference type="NCBI Taxonomy" id="3080540"/>
    <lineage>
        <taxon>Bacteria</taxon>
        <taxon>Pseudomonadati</taxon>
        <taxon>Pseudomonadota</taxon>
        <taxon>Alphaproteobacteria</taxon>
        <taxon>Sphingomonadales</taxon>
        <taxon>Sphingomonadaceae</taxon>
        <taxon>Sphingomonas</taxon>
    </lineage>
</organism>
<proteinExistence type="predicted"/>
<protein>
    <submittedName>
        <fullName evidence="1">Uncharacterized protein</fullName>
    </submittedName>
</protein>
<keyword evidence="2" id="KW-1185">Reference proteome</keyword>
<comment type="caution">
    <text evidence="1">The sequence shown here is derived from an EMBL/GenBank/DDBJ whole genome shotgun (WGS) entry which is preliminary data.</text>
</comment>
<dbReference type="EMBL" id="JAWJEJ010000002">
    <property type="protein sequence ID" value="MDV3458845.1"/>
    <property type="molecule type" value="Genomic_DNA"/>
</dbReference>
<dbReference type="Proteomes" id="UP001273531">
    <property type="component" value="Unassembled WGS sequence"/>
</dbReference>